<dbReference type="NCBIfam" id="TIGR00400">
    <property type="entry name" value="mgtE"/>
    <property type="match status" value="1"/>
</dbReference>
<keyword evidence="8" id="KW-0129">CBS domain</keyword>
<evidence type="ECO:0000256" key="3">
    <source>
        <dbReference type="ARBA" id="ARBA00022448"/>
    </source>
</evidence>
<keyword evidence="9" id="KW-0479">Metal-binding</keyword>
<dbReference type="InterPro" id="IPR036739">
    <property type="entry name" value="SLC41_membr_dom_sf"/>
</dbReference>
<dbReference type="PANTHER" id="PTHR43773:SF1">
    <property type="entry name" value="MAGNESIUM TRANSPORTER MGTE"/>
    <property type="match status" value="1"/>
</dbReference>
<dbReference type="InterPro" id="IPR000644">
    <property type="entry name" value="CBS_dom"/>
</dbReference>
<dbReference type="Pfam" id="PF00571">
    <property type="entry name" value="CBS"/>
    <property type="match status" value="1"/>
</dbReference>
<dbReference type="GO" id="GO:0046872">
    <property type="term" value="F:metal ion binding"/>
    <property type="evidence" value="ECO:0007669"/>
    <property type="project" value="UniProtKB-KW"/>
</dbReference>
<evidence type="ECO:0000313" key="12">
    <source>
        <dbReference type="Proteomes" id="UP000240535"/>
    </source>
</evidence>
<feature type="transmembrane region" description="Helical" evidence="9">
    <location>
        <begin position="436"/>
        <end position="459"/>
    </location>
</feature>
<feature type="transmembrane region" description="Helical" evidence="9">
    <location>
        <begin position="371"/>
        <end position="393"/>
    </location>
</feature>
<dbReference type="PANTHER" id="PTHR43773">
    <property type="entry name" value="MAGNESIUM TRANSPORTER MGTE"/>
    <property type="match status" value="1"/>
</dbReference>
<dbReference type="Gene3D" id="3.10.580.10">
    <property type="entry name" value="CBS-domain"/>
    <property type="match status" value="1"/>
</dbReference>
<evidence type="ECO:0000256" key="9">
    <source>
        <dbReference type="RuleBase" id="RU362011"/>
    </source>
</evidence>
<evidence type="ECO:0000256" key="2">
    <source>
        <dbReference type="ARBA" id="ARBA00009749"/>
    </source>
</evidence>
<keyword evidence="9" id="KW-1003">Cell membrane</keyword>
<dbReference type="Gene3D" id="1.10.357.20">
    <property type="entry name" value="SLC41 divalent cation transporters, integral membrane domain"/>
    <property type="match status" value="1"/>
</dbReference>
<feature type="transmembrane region" description="Helical" evidence="9">
    <location>
        <begin position="329"/>
        <end position="350"/>
    </location>
</feature>
<proteinExistence type="inferred from homology"/>
<reference evidence="12" key="1">
    <citation type="submission" date="2017-10" db="EMBL/GenBank/DDBJ databases">
        <title>Campylobacter species from seals.</title>
        <authorList>
            <person name="Gilbert M.J."/>
            <person name="Zomer A.L."/>
            <person name="Timmerman A.J."/>
            <person name="Duim B."/>
            <person name="Wagenaar J.A."/>
        </authorList>
    </citation>
    <scope>NUCLEOTIDE SEQUENCE [LARGE SCALE GENOMIC DNA]</scope>
    <source>
        <strain evidence="12">17S00004-5</strain>
    </source>
</reference>
<dbReference type="Gene3D" id="1.25.60.10">
    <property type="entry name" value="MgtE N-terminal domain-like"/>
    <property type="match status" value="1"/>
</dbReference>
<evidence type="ECO:0000259" key="10">
    <source>
        <dbReference type="PROSITE" id="PS51371"/>
    </source>
</evidence>
<evidence type="ECO:0000256" key="8">
    <source>
        <dbReference type="PROSITE-ProRule" id="PRU00703"/>
    </source>
</evidence>
<organism evidence="11 12">
    <name type="scientific">Campylobacter blaseri</name>
    <dbReference type="NCBI Taxonomy" id="2042961"/>
    <lineage>
        <taxon>Bacteria</taxon>
        <taxon>Pseudomonadati</taxon>
        <taxon>Campylobacterota</taxon>
        <taxon>Epsilonproteobacteria</taxon>
        <taxon>Campylobacterales</taxon>
        <taxon>Campylobacteraceae</taxon>
        <taxon>Campylobacter</taxon>
    </lineage>
</organism>
<dbReference type="OrthoDB" id="9790355at2"/>
<dbReference type="InterPro" id="IPR038076">
    <property type="entry name" value="MgtE_N_sf"/>
</dbReference>
<keyword evidence="3 9" id="KW-0813">Transport</keyword>
<protein>
    <recommendedName>
        <fullName evidence="9">Magnesium transporter MgtE</fullName>
    </recommendedName>
</protein>
<evidence type="ECO:0000256" key="6">
    <source>
        <dbReference type="ARBA" id="ARBA00022989"/>
    </source>
</evidence>
<comment type="similarity">
    <text evidence="2 9">Belongs to the SLC41A transporter family.</text>
</comment>
<dbReference type="Pfam" id="PF01769">
    <property type="entry name" value="MgtE"/>
    <property type="match status" value="1"/>
</dbReference>
<dbReference type="GO" id="GO:0015095">
    <property type="term" value="F:magnesium ion transmembrane transporter activity"/>
    <property type="evidence" value="ECO:0007669"/>
    <property type="project" value="UniProtKB-UniRule"/>
</dbReference>
<evidence type="ECO:0000256" key="4">
    <source>
        <dbReference type="ARBA" id="ARBA00022692"/>
    </source>
</evidence>
<accession>A0A2P8R057</accession>
<dbReference type="GO" id="GO:0005886">
    <property type="term" value="C:plasma membrane"/>
    <property type="evidence" value="ECO:0007669"/>
    <property type="project" value="UniProtKB-SubCell"/>
</dbReference>
<dbReference type="AlphaFoldDB" id="A0A2P8R057"/>
<keyword evidence="12" id="KW-1185">Reference proteome</keyword>
<dbReference type="SMART" id="SM00116">
    <property type="entry name" value="CBS"/>
    <property type="match status" value="2"/>
</dbReference>
<dbReference type="InterPro" id="IPR006667">
    <property type="entry name" value="SLC41_membr_dom"/>
</dbReference>
<dbReference type="SUPFAM" id="SSF158791">
    <property type="entry name" value="MgtE N-terminal domain-like"/>
    <property type="match status" value="1"/>
</dbReference>
<keyword evidence="7 9" id="KW-0472">Membrane</keyword>
<sequence>MEGLEDNEELLEAKALLDSHINDTIEDEMSGVDIVECLKIIKRHDEKSYFEYLHTLDIESLSNASIEMPDYILKDVIDLLPKDKLVEVVEDLESDDQFEFLENIDEIDGKKAREIFDDLSDEDKKDILKLSRYEDNQAGSYMQIELFKANANETVMEAVDRLRDLRHADEIDYVYHLFVVDDKDVLKYSIPLADLIIYNFSLTLEEVVRSAKNEDFRPRSALDTDDINEVASEFQEHDMSVMPVVDSRGVLVGRITSDDIYDFIQESATEQIYNLAGLNDEAEEEDISFAKAGKARAFWLCINLVTAFLASFIIGFFDATLQKYVALAILMPIVASMGGNVGIQALTVTVRRLALGEIEYKDAKKVLKREISIAVINGAIFAIAVALIASLWFKDHMLGVVIGLSMIINLSIAGFCGAAIPIILKKFKIDPAVGSSIILTMMTDIIGFFSFLGLATWILV</sequence>
<comment type="subunit">
    <text evidence="9">Homodimer.</text>
</comment>
<feature type="transmembrane region" description="Helical" evidence="9">
    <location>
        <begin position="297"/>
        <end position="317"/>
    </location>
</feature>
<evidence type="ECO:0000256" key="1">
    <source>
        <dbReference type="ARBA" id="ARBA00004141"/>
    </source>
</evidence>
<dbReference type="Proteomes" id="UP000240535">
    <property type="component" value="Unassembled WGS sequence"/>
</dbReference>
<evidence type="ECO:0000256" key="7">
    <source>
        <dbReference type="ARBA" id="ARBA00023136"/>
    </source>
</evidence>
<gene>
    <name evidence="11" type="primary">mgtE</name>
    <name evidence="11" type="ORF">CQ405_06465</name>
</gene>
<name>A0A2P8R057_9BACT</name>
<dbReference type="PROSITE" id="PS51371">
    <property type="entry name" value="CBS"/>
    <property type="match status" value="1"/>
</dbReference>
<dbReference type="Pfam" id="PF03448">
    <property type="entry name" value="MgtE_N"/>
    <property type="match status" value="1"/>
</dbReference>
<keyword evidence="4 9" id="KW-0812">Transmembrane</keyword>
<dbReference type="SMART" id="SM00924">
    <property type="entry name" value="MgtE_N"/>
    <property type="match status" value="1"/>
</dbReference>
<dbReference type="InterPro" id="IPR046342">
    <property type="entry name" value="CBS_dom_sf"/>
</dbReference>
<dbReference type="EMBL" id="PDHH01000005">
    <property type="protein sequence ID" value="PSM51862.1"/>
    <property type="molecule type" value="Genomic_DNA"/>
</dbReference>
<evidence type="ECO:0000256" key="5">
    <source>
        <dbReference type="ARBA" id="ARBA00022842"/>
    </source>
</evidence>
<feature type="transmembrane region" description="Helical" evidence="9">
    <location>
        <begin position="399"/>
        <end position="424"/>
    </location>
</feature>
<dbReference type="CDD" id="cd04606">
    <property type="entry name" value="CBS_pair_Mg_transporter"/>
    <property type="match status" value="1"/>
</dbReference>
<dbReference type="SUPFAM" id="SSF161093">
    <property type="entry name" value="MgtE membrane domain-like"/>
    <property type="match status" value="1"/>
</dbReference>
<comment type="subcellular location">
    <subcellularLocation>
        <location evidence="9">Cell membrane</location>
        <topology evidence="9">Multi-pass membrane protein</topology>
    </subcellularLocation>
    <subcellularLocation>
        <location evidence="1">Membrane</location>
        <topology evidence="1">Multi-pass membrane protein</topology>
    </subcellularLocation>
</comment>
<keyword evidence="5 9" id="KW-0460">Magnesium</keyword>
<comment type="caution">
    <text evidence="11">The sequence shown here is derived from an EMBL/GenBank/DDBJ whole genome shotgun (WGS) entry which is preliminary data.</text>
</comment>
<keyword evidence="6 9" id="KW-1133">Transmembrane helix</keyword>
<evidence type="ECO:0000313" key="11">
    <source>
        <dbReference type="EMBL" id="PSM51862.1"/>
    </source>
</evidence>
<dbReference type="SUPFAM" id="SSF54631">
    <property type="entry name" value="CBS-domain pair"/>
    <property type="match status" value="1"/>
</dbReference>
<feature type="domain" description="CBS" evidence="10">
    <location>
        <begin position="212"/>
        <end position="270"/>
    </location>
</feature>
<dbReference type="InterPro" id="IPR006668">
    <property type="entry name" value="Mg_transptr_MgtE_intracell_dom"/>
</dbReference>
<comment type="function">
    <text evidence="9">Acts as a magnesium transporter.</text>
</comment>
<dbReference type="InterPro" id="IPR006669">
    <property type="entry name" value="MgtE_transporter"/>
</dbReference>